<keyword evidence="1" id="KW-1133">Transmembrane helix</keyword>
<evidence type="ECO:0000256" key="1">
    <source>
        <dbReference type="SAM" id="Phobius"/>
    </source>
</evidence>
<gene>
    <name evidence="3" type="ORF">QQX98_002812</name>
</gene>
<dbReference type="InterPro" id="IPR022703">
    <property type="entry name" value="DUF3533"/>
</dbReference>
<keyword evidence="1" id="KW-0472">Membrane</keyword>
<accession>A0ABR1HH94</accession>
<evidence type="ECO:0000313" key="3">
    <source>
        <dbReference type="EMBL" id="KAK7420389.1"/>
    </source>
</evidence>
<keyword evidence="1" id="KW-0812">Transmembrane</keyword>
<feature type="domain" description="DUF3533" evidence="2">
    <location>
        <begin position="33"/>
        <end position="394"/>
    </location>
</feature>
<organism evidence="3 4">
    <name type="scientific">Neonectria punicea</name>
    <dbReference type="NCBI Taxonomy" id="979145"/>
    <lineage>
        <taxon>Eukaryota</taxon>
        <taxon>Fungi</taxon>
        <taxon>Dikarya</taxon>
        <taxon>Ascomycota</taxon>
        <taxon>Pezizomycotina</taxon>
        <taxon>Sordariomycetes</taxon>
        <taxon>Hypocreomycetidae</taxon>
        <taxon>Hypocreales</taxon>
        <taxon>Nectriaceae</taxon>
        <taxon>Neonectria</taxon>
    </lineage>
</organism>
<dbReference type="Proteomes" id="UP001498476">
    <property type="component" value="Unassembled WGS sequence"/>
</dbReference>
<feature type="transmembrane region" description="Helical" evidence="1">
    <location>
        <begin position="232"/>
        <end position="252"/>
    </location>
</feature>
<dbReference type="InterPro" id="IPR053001">
    <property type="entry name" value="MNNG_permease-like"/>
</dbReference>
<dbReference type="PANTHER" id="PTHR34814">
    <property type="entry name" value="NITROSOGUANIDINE RESISTANCE PROTEIN SNG1"/>
    <property type="match status" value="1"/>
</dbReference>
<dbReference type="PANTHER" id="PTHR34814:SF2">
    <property type="entry name" value="DUF3533 DOMAIN-CONTAINING PROTEIN"/>
    <property type="match status" value="1"/>
</dbReference>
<feature type="transmembrane region" description="Helical" evidence="1">
    <location>
        <begin position="264"/>
        <end position="284"/>
    </location>
</feature>
<keyword evidence="4" id="KW-1185">Reference proteome</keyword>
<evidence type="ECO:0000259" key="2">
    <source>
        <dbReference type="Pfam" id="PF12051"/>
    </source>
</evidence>
<proteinExistence type="predicted"/>
<feature type="transmembrane region" description="Helical" evidence="1">
    <location>
        <begin position="296"/>
        <end position="314"/>
    </location>
</feature>
<dbReference type="Pfam" id="PF12051">
    <property type="entry name" value="DUF3533"/>
    <property type="match status" value="1"/>
</dbReference>
<protein>
    <recommendedName>
        <fullName evidence="2">DUF3533 domain-containing protein</fullName>
    </recommendedName>
</protein>
<feature type="transmembrane region" description="Helical" evidence="1">
    <location>
        <begin position="326"/>
        <end position="346"/>
    </location>
</feature>
<evidence type="ECO:0000313" key="4">
    <source>
        <dbReference type="Proteomes" id="UP001498476"/>
    </source>
</evidence>
<reference evidence="3 4" key="1">
    <citation type="journal article" date="2025" name="Microbiol. Resour. Announc.">
        <title>Draft genome sequences for Neonectria magnoliae and Neonectria punicea, canker pathogens of Liriodendron tulipifera and Acer saccharum in West Virginia.</title>
        <authorList>
            <person name="Petronek H.M."/>
            <person name="Kasson M.T."/>
            <person name="Metheny A.M."/>
            <person name="Stauder C.M."/>
            <person name="Lovett B."/>
            <person name="Lynch S.C."/>
            <person name="Garnas J.R."/>
            <person name="Kasson L.R."/>
            <person name="Stajich J.E."/>
        </authorList>
    </citation>
    <scope>NUCLEOTIDE SEQUENCE [LARGE SCALE GENOMIC DNA]</scope>
    <source>
        <strain evidence="3 4">NRRL 64653</strain>
    </source>
</reference>
<comment type="caution">
    <text evidence="3">The sequence shown here is derived from an EMBL/GenBank/DDBJ whole genome shotgun (WGS) entry which is preliminary data.</text>
</comment>
<sequence>MLPPRSPNRKPLSSPYSATRWKDIIQHVTTPWVLLQLLFLGNTCYMYGAFFQADNRAHALKILAVDYDGAEIGEALKLAYESLEAKNFPTLEFRTPEDFPTPDLVEDAVCRGDYWAAIRTYSDASNRVIEAINGNNTTTYDPGDTISYTYLGVYYPAVAASVLDAKLKALANTASRSYYSVAHEARSAVDLTDPVASSVFFNPIQASSSIKAATNQGTRVLFNTVSMVMPQLVQFFFTMGLNAVFTFTGAFASMSKRDVYLVRLLLTKSFSLTSALGMAGYIWAFREDWTVSAGQFFSTWMCLWLLMDINYLVVDTFIEVVVPMRFWAYCLLSWIIAGVTSTVYPFELSPGFYRWGHALPAHNVWRLLMMIWPGGCRQNGLKVALPVLFAWWVAGNLSDAWSVRRRCMLNEKAAGMGIIETAEPSSS</sequence>
<name>A0ABR1HH94_9HYPO</name>
<dbReference type="EMBL" id="JAZAVJ010000030">
    <property type="protein sequence ID" value="KAK7420389.1"/>
    <property type="molecule type" value="Genomic_DNA"/>
</dbReference>